<dbReference type="SUPFAM" id="SSF88723">
    <property type="entry name" value="PIN domain-like"/>
    <property type="match status" value="1"/>
</dbReference>
<reference evidence="2 3" key="1">
    <citation type="submission" date="2020-09" db="EMBL/GenBank/DDBJ databases">
        <title>Roseomonas.</title>
        <authorList>
            <person name="Zhu W."/>
        </authorList>
    </citation>
    <scope>NUCLEOTIDE SEQUENCE [LARGE SCALE GENOMIC DNA]</scope>
    <source>
        <strain evidence="2 3">573</strain>
    </source>
</reference>
<dbReference type="InterPro" id="IPR052919">
    <property type="entry name" value="TA_system_RNase"/>
</dbReference>
<dbReference type="CDD" id="cd09872">
    <property type="entry name" value="PIN_Sll0205-like"/>
    <property type="match status" value="1"/>
</dbReference>
<dbReference type="EMBL" id="JACTNG010000001">
    <property type="protein sequence ID" value="MBO1077758.1"/>
    <property type="molecule type" value="Genomic_DNA"/>
</dbReference>
<dbReference type="Pfam" id="PF01850">
    <property type="entry name" value="PIN"/>
    <property type="match status" value="1"/>
</dbReference>
<organism evidence="2 3">
    <name type="scientific">Roseomonas haemaphysalidis</name>
    <dbReference type="NCBI Taxonomy" id="2768162"/>
    <lineage>
        <taxon>Bacteria</taxon>
        <taxon>Pseudomonadati</taxon>
        <taxon>Pseudomonadota</taxon>
        <taxon>Alphaproteobacteria</taxon>
        <taxon>Acetobacterales</taxon>
        <taxon>Roseomonadaceae</taxon>
        <taxon>Roseomonas</taxon>
    </lineage>
</organism>
<keyword evidence="3" id="KW-1185">Reference proteome</keyword>
<dbReference type="InterPro" id="IPR041705">
    <property type="entry name" value="PIN_Sll0205"/>
</dbReference>
<dbReference type="Gene3D" id="3.40.50.1010">
    <property type="entry name" value="5'-nuclease"/>
    <property type="match status" value="1"/>
</dbReference>
<dbReference type="RefSeq" id="WP_207415165.1">
    <property type="nucleotide sequence ID" value="NZ_JACTNG010000001.1"/>
</dbReference>
<feature type="domain" description="PIN" evidence="1">
    <location>
        <begin position="4"/>
        <end position="100"/>
    </location>
</feature>
<dbReference type="PANTHER" id="PTHR36173">
    <property type="entry name" value="RIBONUCLEASE VAPC16-RELATED"/>
    <property type="match status" value="1"/>
</dbReference>
<protein>
    <submittedName>
        <fullName evidence="2">Type II toxin-antitoxin system VapC family toxin</fullName>
    </submittedName>
</protein>
<evidence type="ECO:0000313" key="3">
    <source>
        <dbReference type="Proteomes" id="UP001518989"/>
    </source>
</evidence>
<evidence type="ECO:0000259" key="1">
    <source>
        <dbReference type="Pfam" id="PF01850"/>
    </source>
</evidence>
<dbReference type="InterPro" id="IPR029060">
    <property type="entry name" value="PIN-like_dom_sf"/>
</dbReference>
<name>A0ABS3KJW4_9PROT</name>
<comment type="caution">
    <text evidence="2">The sequence shown here is derived from an EMBL/GenBank/DDBJ whole genome shotgun (WGS) entry which is preliminary data.</text>
</comment>
<proteinExistence type="predicted"/>
<gene>
    <name evidence="2" type="ORF">IAI61_01850</name>
</gene>
<evidence type="ECO:0000313" key="2">
    <source>
        <dbReference type="EMBL" id="MBO1077758.1"/>
    </source>
</evidence>
<dbReference type="Proteomes" id="UP001518989">
    <property type="component" value="Unassembled WGS sequence"/>
</dbReference>
<dbReference type="InterPro" id="IPR002716">
    <property type="entry name" value="PIN_dom"/>
</dbReference>
<dbReference type="PANTHER" id="PTHR36173:SF2">
    <property type="entry name" value="RIBONUCLEASE VAPC16"/>
    <property type="match status" value="1"/>
</dbReference>
<sequence>MKLLLDTHALLWWLSDDPRLGAASRDRIMDPANDILISVVSLWETLVKVRAGKLDAGIEEILKEMQAQGFALLHIAPTHLIALAALPMHHRDLFDHLVIA</sequence>
<accession>A0ABS3KJW4</accession>